<feature type="domain" description="Thiolase C-terminal" evidence="2">
    <location>
        <begin position="248"/>
        <end position="387"/>
    </location>
</feature>
<dbReference type="SUPFAM" id="SSF53901">
    <property type="entry name" value="Thiolase-like"/>
    <property type="match status" value="1"/>
</dbReference>
<dbReference type="InterPro" id="IPR020616">
    <property type="entry name" value="Thiolase_N"/>
</dbReference>
<dbReference type="Pfam" id="PF00108">
    <property type="entry name" value="Thiolase_N"/>
    <property type="match status" value="1"/>
</dbReference>
<dbReference type="PIRSF" id="PIRSF000429">
    <property type="entry name" value="Ac-CoA_Ac_transf"/>
    <property type="match status" value="1"/>
</dbReference>
<feature type="domain" description="Thiolase N-terminal" evidence="1">
    <location>
        <begin position="10"/>
        <end position="191"/>
    </location>
</feature>
<dbReference type="AlphaFoldDB" id="A0A6I0EZE1"/>
<reference evidence="3 4" key="1">
    <citation type="submission" date="2019-10" db="EMBL/GenBank/DDBJ databases">
        <title>Alkaliphilus serpentinus sp. nov. and Alkaliphilus pronyensis sp. nov., two novel anaerobic alkaliphilic species isolated from the serpentinized-hosted hydrothermal field of the Prony Bay (New Caledonia).</title>
        <authorList>
            <person name="Postec A."/>
        </authorList>
    </citation>
    <scope>NUCLEOTIDE SEQUENCE [LARGE SCALE GENOMIC DNA]</scope>
    <source>
        <strain evidence="3 4">LacV</strain>
    </source>
</reference>
<dbReference type="Pfam" id="PF22691">
    <property type="entry name" value="Thiolase_C_1"/>
    <property type="match status" value="1"/>
</dbReference>
<organism evidence="3 4">
    <name type="scientific">Alkaliphilus pronyensis</name>
    <dbReference type="NCBI Taxonomy" id="1482732"/>
    <lineage>
        <taxon>Bacteria</taxon>
        <taxon>Bacillati</taxon>
        <taxon>Bacillota</taxon>
        <taxon>Clostridia</taxon>
        <taxon>Peptostreptococcales</taxon>
        <taxon>Natronincolaceae</taxon>
        <taxon>Alkaliphilus</taxon>
    </lineage>
</organism>
<name>A0A6I0EZE1_9FIRM</name>
<evidence type="ECO:0000259" key="2">
    <source>
        <dbReference type="Pfam" id="PF22691"/>
    </source>
</evidence>
<dbReference type="Proteomes" id="UP000432715">
    <property type="component" value="Unassembled WGS sequence"/>
</dbReference>
<sequence>MIVLRSVSVIGIGETRMGKLTSKSIRMLIKEAGNKAIEDAGIEKERIQALYMGNYNASYWSIQSHIGALASETLEIGHIPTIRTEGACATGSLAFRQGLNAIAAGIYDVVLIGGVEKMTHKPIETITTGLASAADFEYEVNLGSTFPSLFAMIANRYFYEYGDVRKEMAMAAVQNHDNALLNSNAQMHKKITIDQVFNGFPVAHPLTVYDCSLVTDGAAFVVLAATEVAEKIAKKRVVEVIGTGHAGDSLTLAGKKSITTLEATVKAANEAYKMAGITAKDIGFAEVHDCFTITQIINTEDLGFFEKGRGAKALAEGKTALDGQIPINTSGGLKAKGHPIGATGLSQINEVVTQIRGEAGARQIKNANIGLNHNLGGTAATCVVNVFKGR</sequence>
<keyword evidence="4" id="KW-1185">Reference proteome</keyword>
<accession>A0A6I0EZE1</accession>
<dbReference type="CDD" id="cd00829">
    <property type="entry name" value="SCP-x_thiolase"/>
    <property type="match status" value="1"/>
</dbReference>
<proteinExistence type="predicted"/>
<dbReference type="NCBIfam" id="NF004720">
    <property type="entry name" value="PRK06064.1"/>
    <property type="match status" value="1"/>
</dbReference>
<dbReference type="PANTHER" id="PTHR42870:SF6">
    <property type="entry name" value="ACETYL-COA C-ACYLTRANSFERASE"/>
    <property type="match status" value="1"/>
</dbReference>
<evidence type="ECO:0000313" key="4">
    <source>
        <dbReference type="Proteomes" id="UP000432715"/>
    </source>
</evidence>
<dbReference type="EMBL" id="WBZC01000050">
    <property type="protein sequence ID" value="KAB3532158.1"/>
    <property type="molecule type" value="Genomic_DNA"/>
</dbReference>
<comment type="caution">
    <text evidence="3">The sequence shown here is derived from an EMBL/GenBank/DDBJ whole genome shotgun (WGS) entry which is preliminary data.</text>
</comment>
<dbReference type="InterPro" id="IPR055140">
    <property type="entry name" value="Thiolase_C_2"/>
</dbReference>
<evidence type="ECO:0000313" key="3">
    <source>
        <dbReference type="EMBL" id="KAB3532158.1"/>
    </source>
</evidence>
<dbReference type="PANTHER" id="PTHR42870">
    <property type="entry name" value="ACETYL-COA C-ACETYLTRANSFERASE"/>
    <property type="match status" value="1"/>
</dbReference>
<gene>
    <name evidence="3" type="ORF">F8154_12090</name>
</gene>
<dbReference type="OrthoDB" id="9785768at2"/>
<dbReference type="Gene3D" id="3.40.47.10">
    <property type="match status" value="1"/>
</dbReference>
<protein>
    <submittedName>
        <fullName evidence="3">Thiolase domain-containing protein</fullName>
    </submittedName>
</protein>
<dbReference type="InterPro" id="IPR016039">
    <property type="entry name" value="Thiolase-like"/>
</dbReference>
<evidence type="ECO:0000259" key="1">
    <source>
        <dbReference type="Pfam" id="PF00108"/>
    </source>
</evidence>
<dbReference type="GO" id="GO:0016747">
    <property type="term" value="F:acyltransferase activity, transferring groups other than amino-acyl groups"/>
    <property type="evidence" value="ECO:0007669"/>
    <property type="project" value="InterPro"/>
</dbReference>
<dbReference type="InterPro" id="IPR002155">
    <property type="entry name" value="Thiolase"/>
</dbReference>